<dbReference type="SUPFAM" id="SSF54768">
    <property type="entry name" value="dsRNA-binding domain-like"/>
    <property type="match status" value="1"/>
</dbReference>
<dbReference type="SUPFAM" id="SSF48371">
    <property type="entry name" value="ARM repeat"/>
    <property type="match status" value="1"/>
</dbReference>
<dbReference type="SMART" id="SM00487">
    <property type="entry name" value="DEXDc"/>
    <property type="match status" value="1"/>
</dbReference>
<evidence type="ECO:0000256" key="7">
    <source>
        <dbReference type="ARBA" id="ARBA00022840"/>
    </source>
</evidence>
<dbReference type="InterPro" id="IPR011989">
    <property type="entry name" value="ARM-like"/>
</dbReference>
<dbReference type="GO" id="GO:0016787">
    <property type="term" value="F:hydrolase activity"/>
    <property type="evidence" value="ECO:0007669"/>
    <property type="project" value="UniProtKB-KW"/>
</dbReference>
<dbReference type="InterPro" id="IPR002553">
    <property type="entry name" value="Clathrin/coatomer_adapt-like_N"/>
</dbReference>
<dbReference type="InterPro" id="IPR036322">
    <property type="entry name" value="WD40_repeat_dom_sf"/>
</dbReference>
<dbReference type="InterPro" id="IPR048333">
    <property type="entry name" value="HA2_WH"/>
</dbReference>
<evidence type="ECO:0000256" key="2">
    <source>
        <dbReference type="ARBA" id="ARBA00022448"/>
    </source>
</evidence>
<dbReference type="InterPro" id="IPR015943">
    <property type="entry name" value="WD40/YVTN_repeat-like_dom_sf"/>
</dbReference>
<dbReference type="FunFam" id="1.20.120.1080:FF:000002">
    <property type="entry name" value="Putative ATP-dependent RNA helicase DHX36"/>
    <property type="match status" value="1"/>
</dbReference>
<dbReference type="Gene3D" id="1.25.10.10">
    <property type="entry name" value="Leucine-rich Repeat Variant"/>
    <property type="match status" value="1"/>
</dbReference>
<feature type="region of interest" description="Disordered" evidence="12">
    <location>
        <begin position="509"/>
        <end position="552"/>
    </location>
</feature>
<dbReference type="Gene3D" id="2.130.10.10">
    <property type="entry name" value="YVTN repeat-like/Quinoprotein amine dehydrogenase"/>
    <property type="match status" value="1"/>
</dbReference>
<dbReference type="Pfam" id="PF00035">
    <property type="entry name" value="dsrm"/>
    <property type="match status" value="1"/>
</dbReference>
<dbReference type="Pfam" id="PF21010">
    <property type="entry name" value="HA2_C"/>
    <property type="match status" value="1"/>
</dbReference>
<dbReference type="SMART" id="SM00490">
    <property type="entry name" value="HELICc"/>
    <property type="match status" value="1"/>
</dbReference>
<feature type="domain" description="Helicase C-terminal" evidence="15">
    <location>
        <begin position="1167"/>
        <end position="1343"/>
    </location>
</feature>
<evidence type="ECO:0000259" key="15">
    <source>
        <dbReference type="PROSITE" id="PS51194"/>
    </source>
</evidence>
<dbReference type="CDD" id="cd17917">
    <property type="entry name" value="DEXHc_RHA-like"/>
    <property type="match status" value="1"/>
</dbReference>
<gene>
    <name evidence="16" type="ORF">RDB_LOCUS46752</name>
</gene>
<feature type="domain" description="DRBM" evidence="13">
    <location>
        <begin position="592"/>
        <end position="662"/>
    </location>
</feature>
<dbReference type="Pfam" id="PF00270">
    <property type="entry name" value="DEAD"/>
    <property type="match status" value="1"/>
</dbReference>
<dbReference type="InterPro" id="IPR050840">
    <property type="entry name" value="Adaptor_Complx_Large_Subunit"/>
</dbReference>
<reference evidence="16" key="1">
    <citation type="submission" date="2021-01" db="EMBL/GenBank/DDBJ databases">
        <authorList>
            <person name="Kaushik A."/>
        </authorList>
    </citation>
    <scope>NUCLEOTIDE SEQUENCE</scope>
    <source>
        <strain evidence="16">AG3-T5</strain>
    </source>
</reference>
<evidence type="ECO:0000256" key="11">
    <source>
        <dbReference type="PROSITE-ProRule" id="PRU00266"/>
    </source>
</evidence>
<dbReference type="SUPFAM" id="SSF55711">
    <property type="entry name" value="Subdomain of clathrin and coatomer appendage domain"/>
    <property type="match status" value="1"/>
</dbReference>
<dbReference type="GO" id="GO:0006897">
    <property type="term" value="P:endocytosis"/>
    <property type="evidence" value="ECO:0007669"/>
    <property type="project" value="UniProtKB-KW"/>
</dbReference>
<dbReference type="InterPro" id="IPR001680">
    <property type="entry name" value="WD40_rpt"/>
</dbReference>
<dbReference type="Gene3D" id="2.60.40.1230">
    <property type="match status" value="1"/>
</dbReference>
<keyword evidence="8" id="KW-0653">Protein transport</keyword>
<dbReference type="GO" id="GO:0030122">
    <property type="term" value="C:AP-2 adaptor complex"/>
    <property type="evidence" value="ECO:0007669"/>
    <property type="project" value="UniProtKB-ARBA"/>
</dbReference>
<keyword evidence="6" id="KW-0347">Helicase</keyword>
<dbReference type="InterPro" id="IPR027417">
    <property type="entry name" value="P-loop_NTPase"/>
</dbReference>
<dbReference type="PROSITE" id="PS50137">
    <property type="entry name" value="DS_RBD"/>
    <property type="match status" value="1"/>
</dbReference>
<dbReference type="Gene3D" id="3.30.310.10">
    <property type="entry name" value="TATA-Binding Protein"/>
    <property type="match status" value="1"/>
</dbReference>
<evidence type="ECO:0000256" key="5">
    <source>
        <dbReference type="ARBA" id="ARBA00022801"/>
    </source>
</evidence>
<evidence type="ECO:0000313" key="17">
    <source>
        <dbReference type="Proteomes" id="UP000663841"/>
    </source>
</evidence>
<dbReference type="InterPro" id="IPR013041">
    <property type="entry name" value="Clathrin_app_Ig-like_sf"/>
</dbReference>
<evidence type="ECO:0000259" key="13">
    <source>
        <dbReference type="PROSITE" id="PS50137"/>
    </source>
</evidence>
<dbReference type="Gene3D" id="1.20.120.1080">
    <property type="match status" value="1"/>
</dbReference>
<protein>
    <submittedName>
        <fullName evidence="16">Uncharacterized protein</fullName>
    </submittedName>
</protein>
<dbReference type="PANTHER" id="PTHR22780">
    <property type="entry name" value="ADAPTIN, ALPHA/GAMMA/EPSILON"/>
    <property type="match status" value="1"/>
</dbReference>
<keyword evidence="11" id="KW-0694">RNA-binding</keyword>
<feature type="compositionally biased region" description="Polar residues" evidence="12">
    <location>
        <begin position="447"/>
        <end position="462"/>
    </location>
</feature>
<evidence type="ECO:0000256" key="3">
    <source>
        <dbReference type="ARBA" id="ARBA00022583"/>
    </source>
</evidence>
<dbReference type="EMBL" id="CAJMWW010000076">
    <property type="protein sequence ID" value="CAE6422431.1"/>
    <property type="molecule type" value="Genomic_DNA"/>
</dbReference>
<name>A0A8H2XB27_9AGAM</name>
<dbReference type="SUPFAM" id="SSF49348">
    <property type="entry name" value="Clathrin adaptor appendage domain"/>
    <property type="match status" value="1"/>
</dbReference>
<evidence type="ECO:0000259" key="14">
    <source>
        <dbReference type="PROSITE" id="PS51192"/>
    </source>
</evidence>
<dbReference type="GO" id="GO:0003723">
    <property type="term" value="F:RNA binding"/>
    <property type="evidence" value="ECO:0007669"/>
    <property type="project" value="UniProtKB-UniRule"/>
</dbReference>
<keyword evidence="7" id="KW-0067">ATP-binding</keyword>
<keyword evidence="10" id="KW-0168">Coated pit</keyword>
<evidence type="ECO:0000256" key="10">
    <source>
        <dbReference type="ARBA" id="ARBA00023176"/>
    </source>
</evidence>
<organism evidence="16 17">
    <name type="scientific">Rhizoctonia solani</name>
    <dbReference type="NCBI Taxonomy" id="456999"/>
    <lineage>
        <taxon>Eukaryota</taxon>
        <taxon>Fungi</taxon>
        <taxon>Dikarya</taxon>
        <taxon>Basidiomycota</taxon>
        <taxon>Agaricomycotina</taxon>
        <taxon>Agaricomycetes</taxon>
        <taxon>Cantharellales</taxon>
        <taxon>Ceratobasidiaceae</taxon>
        <taxon>Rhizoctonia</taxon>
    </lineage>
</organism>
<feature type="compositionally biased region" description="Basic and acidic residues" evidence="12">
    <location>
        <begin position="834"/>
        <end position="863"/>
    </location>
</feature>
<dbReference type="SMART" id="SM00809">
    <property type="entry name" value="Alpha_adaptinC2"/>
    <property type="match status" value="1"/>
</dbReference>
<feature type="compositionally biased region" description="Polar residues" evidence="12">
    <location>
        <begin position="824"/>
        <end position="833"/>
    </location>
</feature>
<dbReference type="SMART" id="SM00320">
    <property type="entry name" value="WD40"/>
    <property type="match status" value="2"/>
</dbReference>
<feature type="compositionally biased region" description="Low complexity" evidence="12">
    <location>
        <begin position="540"/>
        <end position="552"/>
    </location>
</feature>
<dbReference type="Pfam" id="PF00271">
    <property type="entry name" value="Helicase_C"/>
    <property type="match status" value="1"/>
</dbReference>
<dbReference type="GO" id="GO:0006886">
    <property type="term" value="P:intracellular protein transport"/>
    <property type="evidence" value="ECO:0007669"/>
    <property type="project" value="InterPro"/>
</dbReference>
<dbReference type="InterPro" id="IPR009028">
    <property type="entry name" value="Coatomer/calthrin_app_sub_C"/>
</dbReference>
<dbReference type="PROSITE" id="PS51192">
    <property type="entry name" value="HELICASE_ATP_BIND_1"/>
    <property type="match status" value="1"/>
</dbReference>
<dbReference type="InterPro" id="IPR014001">
    <property type="entry name" value="Helicase_ATP-bd"/>
</dbReference>
<dbReference type="SUPFAM" id="SSF50978">
    <property type="entry name" value="WD40 repeat-like"/>
    <property type="match status" value="1"/>
</dbReference>
<keyword evidence="9" id="KW-0472">Membrane</keyword>
<evidence type="ECO:0000256" key="4">
    <source>
        <dbReference type="ARBA" id="ARBA00022741"/>
    </source>
</evidence>
<dbReference type="InterPro" id="IPR003164">
    <property type="entry name" value="Clathrin_a-adaptin_app_sub_C"/>
</dbReference>
<dbReference type="CDD" id="cd00048">
    <property type="entry name" value="DSRM_SF"/>
    <property type="match status" value="1"/>
</dbReference>
<dbReference type="FunFam" id="3.40.50.300:FF:001714">
    <property type="entry name" value="ATP-dependent DEAD/H RNA helicase, putative"/>
    <property type="match status" value="1"/>
</dbReference>
<evidence type="ECO:0000256" key="1">
    <source>
        <dbReference type="ARBA" id="ARBA00004277"/>
    </source>
</evidence>
<dbReference type="SUPFAM" id="SSF52540">
    <property type="entry name" value="P-loop containing nucleoside triphosphate hydrolases"/>
    <property type="match status" value="1"/>
</dbReference>
<feature type="compositionally biased region" description="Polar residues" evidence="12">
    <location>
        <begin position="1756"/>
        <end position="1766"/>
    </location>
</feature>
<sequence length="2719" mass="304547">MASSGCIERTIFSTDTELPADSVEFCPREEFRDILVCGTYNLVKDEGSEKEVESASKKPQERNGRCLVYEFDEESMSLKEVQHIDTAAVLDLKWSYKQDIPNPILALAESVGRIQIYEWSGQEKTLSNYQSIQIAEPSVLCLSIDWNNRLVPQETGALIVSRSDGKVSILRSRESHFQVDTTWHAHDYEPWVAAWNYWTPAVAYSGGDDCKLKGWDTRTSCDVPIFTNKRFEAGVTCIQTHPFLENVVAVGSYDNTVRIFDTRKMTLPITEVGIGGGAWRVKWHPSPTHKDELLVACMHDGFKVVRLSINQSGQVDGASSPVIANRFDAHTSLAYGVDWHHGLIKARRLRDKPKLIFAILVSSLVWSQLDSWLARSERRFDHPIFEWIEPGVTSIACQGLLWLFGMYPFRMSFRFLYGYRRIAAPRRHMAPSTSARPSFYRPRKRLNSQVNKSGSTEGTSHFSIAEANNGPTTSKRLRRSQSFDSRPTSPTLDTQSAAYASYIELDTASRMDRAPFPPRGDNRGRMPRGSGGFSRGGGRAPSRGRGRGAASAMDKKLLSMPTLDGPLHDEAHIKEAEIDPSQPPVKERWLENPKSTVSNYCSLNFGKQPTYEAKEGVLEGKRLVRCTVLVDAKHMVTGTGDAPVRKEAEKLAALSGMLQLHRLGLLEKSKQPNFPSASTSANGPKLRDGSVITYEIARQFMEFYCKEFHYDPPEIVFSKSEKGSRTAWDATMTVGGRRIGLGYASTKKEAKNSCFIDVTVYLDQCDDTLWPKFKEQMAQYGPEGDSGMGAKVNFVMSDDLNDEIRDLCRDIKESSLYANRPVAQPTQPTQSEDQASRDGIYRPPRPGHDGPTERYHETRSTRLREAREAYEKDPNMAQMRETRRSLPVYTRAQDLLATIEQNDVTICMAATGSGKTTQVPQLILDEMIERGKGSRCNIVCTQPRRIAAISVAERVAKERGEPLGQSIGYQVRFDAKLPQEHGNVTFCTTGIFLKRMQSALLEQAQGKRTSHSLDDVTHILVDEVHERDVDTDLLLVVLKRLLADRRARQKPLKIVLMSATIDPTLFKTYFASEDGTPAPVAEVPGRSFPVSKYYMDDIIQQLSTIEMRDSEWVWGEKSVVEYAEGEIGPHALAPVTGNPRYLPGVHTDMSRILQKDFDIPYPLVALTIAHVIKKSDDGHVLVFLPGWDEMMALQRVLDDRYRSLLGVDLADRNKYTVHILHSTVPVSEQQAVFDPPRKGVRRIILATNIAETSITIPDVVYVVDTARVKEKRYDPARHMSSLVSAWVGSSNLNQRAGRAGRHRPGEYYGIISKARLATLDSYQLVEMKRTDLTNIVMHVKAINFPGMEVEEVLAETIEPPEAERVASAMRSLRMVGALDDQKNLTSLGRVLLQLPVEVAVGRLVLYGSFFKCLDQALTLAAILTNRDPFMAPIALKQEANAAKERWSSNDFRSDALATLNAYNTWWAMQDRGEYVSANRFCSENFLSKPSLMNIQRIKGHLLQSLYYAGILDVSAGGTSSNHRAARDMIVPPELNQHGNSKPLLAALIAIACQPNFAIRHKEKMYRTREDKVAFIHPGSVNHRKRQAIDQHKDLVEMGERELFAFAEKTRNAAQPNQGGQLFLRNCTRLDPMTYMLFGAYNLVVTSQGLECDNWMSVTGNIDALDDVRRLKSMMEGCMLRVFDGICGRMNSRDKDYRSRFRLKDERVSGTDEEVGAQGTPLSQKEVRELDYLTGDIVRILNRYSEERLSRQDSRWNSRPGTPSGYSTPPYFGPGTIRAQSVFSMATNMRGLTQFIADIRASRVRELEEKRINKEMAHIRKKFKDGGLDGYQKKKYLSKIIFTYILGYKVDIGHMEAVNLISSPKYSEKQIGYLAVTLLMHENSDFLRLVVNSIRKDLDGNHEVDNCLALHAIANVGGKEMAEALAPDVHRLLISPTSRSFVKKKAALTLLRLYRKHPEVFPAEEWALRIISIMDDDDLGVVVSVTSLVTALAQDHLEAYKVCCQKAIDRLHKIVIGKDYSPEYIYYKVPTPWLQVKLLRLLQYYPPITDPAMRATIDRVLQAILSHNPSDSSKNVQHNNAINAVLFEAISLAIHHDSQSPLVATAAGLLAKFIVSRETNVRYLGLDTMAHLAARADSLEPLKKHQTTIILSLRDKDISVRRRALDLLYSMCDTDNAALVVGELLKYLKVADYGLREEMVVKIAILTEKYAPSYTWYVDTILQLISAAGDHVGDEVWYRVVQITTNTEDLQEYAAKAVFEYVRMPSCHESLVKVGGYILGEYGHLIANEPGCSPIEQLQALQSKSHFTSPATRALLLSTYIKWANVFPEIKQELLSIFDRYRHVLDSELQQRACEYYAIASRPDDDVLLQNVCEEMPPFPARESALLSRLNQKHGDTGDKRTWVIGGKEVNADREAARKSTLPLPLGGDQTSTNNATSDVMNSLAGLDLSATDIIKPEVKATPKLTTSADIERWYEKLIRAPEGVLYEDVQLQIGVKSEYHGHLGRVALYFGNKISSTMTSFTATVEISDKEALSVSFAKIPPTTVNPKTQSQQLLHVECKSMFTNPPILKVSYMAGSLQSINLRLPIIITKFYEGVKLAQAEFFERWKLVGGPPREAQSIFPVHVNSDGSLETERQKKVIAGAGLKILEDIDPNPVNIVAAGVLHMSAAGKVGCLLRFEPNAAAKLCRLTVRSTSEVIAAEMMAMIRPSLDASGGKTGL</sequence>
<dbReference type="Pfam" id="PF02296">
    <property type="entry name" value="Alpha_adaptin_C"/>
    <property type="match status" value="1"/>
</dbReference>
<proteinExistence type="predicted"/>
<evidence type="ECO:0000256" key="6">
    <source>
        <dbReference type="ARBA" id="ARBA00022806"/>
    </source>
</evidence>
<dbReference type="InterPro" id="IPR012295">
    <property type="entry name" value="TBP_dom_sf"/>
</dbReference>
<feature type="compositionally biased region" description="Gly residues" evidence="12">
    <location>
        <begin position="529"/>
        <end position="539"/>
    </location>
</feature>
<feature type="region of interest" description="Disordered" evidence="12">
    <location>
        <begin position="431"/>
        <end position="497"/>
    </location>
</feature>
<dbReference type="GO" id="GO:0005524">
    <property type="term" value="F:ATP binding"/>
    <property type="evidence" value="ECO:0007669"/>
    <property type="project" value="UniProtKB-KW"/>
</dbReference>
<dbReference type="InterPro" id="IPR011545">
    <property type="entry name" value="DEAD/DEAH_box_helicase_dom"/>
</dbReference>
<accession>A0A8H2XB27</accession>
<dbReference type="FunFam" id="3.40.50.300:FF:001627">
    <property type="entry name" value="Nuclear DNA helicase II"/>
    <property type="match status" value="1"/>
</dbReference>
<evidence type="ECO:0000256" key="12">
    <source>
        <dbReference type="SAM" id="MobiDB-lite"/>
    </source>
</evidence>
<feature type="region of interest" description="Disordered" evidence="12">
    <location>
        <begin position="2415"/>
        <end position="2434"/>
    </location>
</feature>
<dbReference type="InterPro" id="IPR016024">
    <property type="entry name" value="ARM-type_fold"/>
</dbReference>
<dbReference type="InterPro" id="IPR007502">
    <property type="entry name" value="Helicase-assoc_dom"/>
</dbReference>
<dbReference type="Pfam" id="PF02883">
    <property type="entry name" value="Alpha_adaptinC2"/>
    <property type="match status" value="1"/>
</dbReference>
<dbReference type="SMART" id="SM00847">
    <property type="entry name" value="HA2"/>
    <property type="match status" value="1"/>
</dbReference>
<feature type="region of interest" description="Disordered" evidence="12">
    <location>
        <begin position="1750"/>
        <end position="1770"/>
    </location>
</feature>
<evidence type="ECO:0000313" key="16">
    <source>
        <dbReference type="EMBL" id="CAE6422431.1"/>
    </source>
</evidence>
<dbReference type="Proteomes" id="UP000663841">
    <property type="component" value="Unassembled WGS sequence"/>
</dbReference>
<keyword evidence="5" id="KW-0378">Hydrolase</keyword>
<dbReference type="Pfam" id="PF01602">
    <property type="entry name" value="Adaptin_N"/>
    <property type="match status" value="1"/>
</dbReference>
<dbReference type="InterPro" id="IPR001650">
    <property type="entry name" value="Helicase_C-like"/>
</dbReference>
<dbReference type="GO" id="GO:0004386">
    <property type="term" value="F:helicase activity"/>
    <property type="evidence" value="ECO:0007669"/>
    <property type="project" value="UniProtKB-KW"/>
</dbReference>
<keyword evidence="2" id="KW-0813">Transport</keyword>
<dbReference type="FunFam" id="1.25.10.10:FF:000020">
    <property type="entry name" value="AP-2 complex subunit alpha"/>
    <property type="match status" value="1"/>
</dbReference>
<dbReference type="PROSITE" id="PS51194">
    <property type="entry name" value="HELICASE_CTER"/>
    <property type="match status" value="1"/>
</dbReference>
<feature type="region of interest" description="Disordered" evidence="12">
    <location>
        <begin position="818"/>
        <end position="863"/>
    </location>
</feature>
<comment type="subcellular location">
    <subcellularLocation>
        <location evidence="1">Membrane</location>
        <location evidence="1">Coated pit</location>
        <topology evidence="1">Peripheral membrane protein</topology>
        <orientation evidence="1">Cytoplasmic side</orientation>
    </subcellularLocation>
</comment>
<dbReference type="CDD" id="cd18791">
    <property type="entry name" value="SF2_C_RHA"/>
    <property type="match status" value="1"/>
</dbReference>
<dbReference type="Pfam" id="PF04408">
    <property type="entry name" value="WHD_HA2"/>
    <property type="match status" value="1"/>
</dbReference>
<dbReference type="Gene3D" id="3.30.160.20">
    <property type="match status" value="1"/>
</dbReference>
<dbReference type="InterPro" id="IPR014720">
    <property type="entry name" value="dsRBD_dom"/>
</dbReference>
<keyword evidence="4" id="KW-0547">Nucleotide-binding</keyword>
<evidence type="ECO:0000256" key="8">
    <source>
        <dbReference type="ARBA" id="ARBA00022927"/>
    </source>
</evidence>
<dbReference type="InterPro" id="IPR008152">
    <property type="entry name" value="Clathrin_a/b/g-adaptin_app_Ig"/>
</dbReference>
<dbReference type="Gene3D" id="3.40.50.300">
    <property type="entry name" value="P-loop containing nucleotide triphosphate hydrolases"/>
    <property type="match status" value="2"/>
</dbReference>
<feature type="domain" description="Helicase ATP-binding" evidence="14">
    <location>
        <begin position="896"/>
        <end position="1079"/>
    </location>
</feature>
<comment type="caution">
    <text evidence="16">The sequence shown here is derived from an EMBL/GenBank/DDBJ whole genome shotgun (WGS) entry which is preliminary data.</text>
</comment>
<evidence type="ECO:0000256" key="9">
    <source>
        <dbReference type="ARBA" id="ARBA00023136"/>
    </source>
</evidence>
<feature type="compositionally biased region" description="Polar residues" evidence="12">
    <location>
        <begin position="469"/>
        <end position="497"/>
    </location>
</feature>
<keyword evidence="3" id="KW-0254">Endocytosis</keyword>